<reference evidence="4" key="1">
    <citation type="submission" date="2017-01" db="EMBL/GenBank/DDBJ databases">
        <authorList>
            <person name="Varghese N."/>
            <person name="Submissions S."/>
        </authorList>
    </citation>
    <scope>NUCLEOTIDE SEQUENCE [LARGE SCALE GENOMIC DNA]</scope>
    <source>
        <strain evidence="4">UM1</strain>
    </source>
</reference>
<feature type="transmembrane region" description="Helical" evidence="2">
    <location>
        <begin position="683"/>
        <end position="700"/>
    </location>
</feature>
<feature type="transmembrane region" description="Helical" evidence="2">
    <location>
        <begin position="335"/>
        <end position="353"/>
    </location>
</feature>
<protein>
    <submittedName>
        <fullName evidence="3">Uncharacterized membrane protein</fullName>
    </submittedName>
</protein>
<feature type="transmembrane region" description="Helical" evidence="2">
    <location>
        <begin position="414"/>
        <end position="431"/>
    </location>
</feature>
<feature type="transmembrane region" description="Helical" evidence="2">
    <location>
        <begin position="256"/>
        <end position="273"/>
    </location>
</feature>
<feature type="transmembrane region" description="Helical" evidence="2">
    <location>
        <begin position="304"/>
        <end position="323"/>
    </location>
</feature>
<sequence>MEGLLMLLALAVLAVPVLLVIALTSISGLKRRVTELESQIVGLMTEARQQGRDEGLDASSPSPPVAPRVDVPAEKLVPPLAEVPPAAAQPPPIPASPAQSQPVKAELPESWQRPAPAAASRKTAVEDRMQVLGRRLRQWFSTGNVPVKVGMLVSLVGVGSLLKYASDQGWLRMPIELRLAGIALVAMAGLVFGWRQRGDKPAFARALQGGAIGVLLLVVFAAARMYGLIPTGLAFGISVLLIAGMGVLAVLQDSRTLAVLGVLAGFLAPIWLSDGSGSHVALFSYYALLNLAIFGVAWVKPWRILFLLGFVFTWGIGIAWGVLKYRPELLSSTQPFLLLFFVIYLLIPVLHARRRAPRLRDPIDGCLLFGTPLVAFSAQAGLMPDRPMALAFCAVALAVIYLALAWWERGRERFSALFEAHALLAVGFATLSVPLAFSARVTAAVFALEGAALVMFGLRQSRRVPLWTGGGLQVAAALAYVLANGNALVGVNGASAMHGIAEALRPVLNGMYMSGLIIAIGGFASAWALWRSKHGQLAAVALAWGLAWWLGGNLIEIDRFAIRLHHPDWWLLLAAVTAWASAEVARMEKAPMLESIAVAALASALPIALWQSGMHAHPFAGMGGLAWAVYLVLGIRSLACLRQGSSKIASWAQWIWWLVWPLVLSLLGQYLAQRFGLAQGWRYAAVLLPWLAASVVLSFRPDWLSGRRAQWVDVASWRPRLAKTYVVLLGLAFSLGLFVRGDASPLPWLPLINPLELSQLAILLLGIRWLAKGGLLDVRGQRALVIGLVALAWVSSVALRAVHFWGGVPWDEALLSSSLAQTTLTVLWSVLGVIGWVIGSRRGHRGLWLAAAVLMAVVLAKLVLVDRQHLGNLLGIGSFIAYGLLCTVVGYLAPAPPRARE</sequence>
<feature type="transmembrane region" description="Helical" evidence="2">
    <location>
        <begin position="619"/>
        <end position="639"/>
    </location>
</feature>
<evidence type="ECO:0000256" key="1">
    <source>
        <dbReference type="SAM" id="MobiDB-lite"/>
    </source>
</evidence>
<dbReference type="Pfam" id="PF10101">
    <property type="entry name" value="DUF2339"/>
    <property type="match status" value="1"/>
</dbReference>
<feature type="transmembrane region" description="Helical" evidence="2">
    <location>
        <begin position="177"/>
        <end position="194"/>
    </location>
</feature>
<feature type="transmembrane region" description="Helical" evidence="2">
    <location>
        <begin position="846"/>
        <end position="864"/>
    </location>
</feature>
<evidence type="ECO:0000313" key="4">
    <source>
        <dbReference type="Proteomes" id="UP000241788"/>
    </source>
</evidence>
<feature type="transmembrane region" description="Helical" evidence="2">
    <location>
        <begin position="651"/>
        <end position="671"/>
    </location>
</feature>
<dbReference type="PANTHER" id="PTHR38434">
    <property type="entry name" value="BLL2549 PROTEIN"/>
    <property type="match status" value="1"/>
</dbReference>
<feature type="transmembrane region" description="Helical" evidence="2">
    <location>
        <begin position="818"/>
        <end position="839"/>
    </location>
</feature>
<keyword evidence="2" id="KW-0472">Membrane</keyword>
<dbReference type="InterPro" id="IPR019286">
    <property type="entry name" value="DUF2339_TM"/>
</dbReference>
<dbReference type="PANTHER" id="PTHR38434:SF1">
    <property type="entry name" value="BLL2549 PROTEIN"/>
    <property type="match status" value="1"/>
</dbReference>
<dbReference type="OrthoDB" id="207428at2"/>
<feature type="transmembrane region" description="Helical" evidence="2">
    <location>
        <begin position="279"/>
        <end position="299"/>
    </location>
</feature>
<accession>A0A1N6UCJ4</accession>
<dbReference type="RefSeq" id="WP_076587030.1">
    <property type="nucleotide sequence ID" value="NZ_FTLW01000003.1"/>
</dbReference>
<feature type="transmembrane region" description="Helical" evidence="2">
    <location>
        <begin position="751"/>
        <end position="771"/>
    </location>
</feature>
<proteinExistence type="predicted"/>
<feature type="transmembrane region" description="Helical" evidence="2">
    <location>
        <begin position="388"/>
        <end position="407"/>
    </location>
</feature>
<feature type="region of interest" description="Disordered" evidence="1">
    <location>
        <begin position="49"/>
        <end position="70"/>
    </location>
</feature>
<keyword evidence="2" id="KW-0812">Transmembrane</keyword>
<name>A0A1N6UCJ4_9GAMM</name>
<feature type="transmembrane region" description="Helical" evidence="2">
    <location>
        <begin position="145"/>
        <end position="165"/>
    </location>
</feature>
<feature type="transmembrane region" description="Helical" evidence="2">
    <location>
        <begin position="511"/>
        <end position="530"/>
    </location>
</feature>
<feature type="transmembrane region" description="Helical" evidence="2">
    <location>
        <begin position="870"/>
        <end position="893"/>
    </location>
</feature>
<feature type="transmembrane region" description="Helical" evidence="2">
    <location>
        <begin position="365"/>
        <end position="382"/>
    </location>
</feature>
<feature type="transmembrane region" description="Helical" evidence="2">
    <location>
        <begin position="206"/>
        <end position="226"/>
    </location>
</feature>
<organism evidence="3 4">
    <name type="scientific">Solilutibacter tolerans</name>
    <dbReference type="NCBI Taxonomy" id="1604334"/>
    <lineage>
        <taxon>Bacteria</taxon>
        <taxon>Pseudomonadati</taxon>
        <taxon>Pseudomonadota</taxon>
        <taxon>Gammaproteobacteria</taxon>
        <taxon>Lysobacterales</taxon>
        <taxon>Lysobacteraceae</taxon>
        <taxon>Solilutibacter</taxon>
    </lineage>
</organism>
<feature type="transmembrane region" description="Helical" evidence="2">
    <location>
        <begin position="783"/>
        <end position="806"/>
    </location>
</feature>
<feature type="transmembrane region" description="Helical" evidence="2">
    <location>
        <begin position="721"/>
        <end position="739"/>
    </location>
</feature>
<dbReference type="AlphaFoldDB" id="A0A1N6UCJ4"/>
<dbReference type="Proteomes" id="UP000241788">
    <property type="component" value="Unassembled WGS sequence"/>
</dbReference>
<feature type="transmembrane region" description="Helical" evidence="2">
    <location>
        <begin position="6"/>
        <end position="29"/>
    </location>
</feature>
<evidence type="ECO:0000256" key="2">
    <source>
        <dbReference type="SAM" id="Phobius"/>
    </source>
</evidence>
<keyword evidence="4" id="KW-1185">Reference proteome</keyword>
<dbReference type="STRING" id="1604334.SAMN05421546_1612"/>
<gene>
    <name evidence="3" type="ORF">SAMN05421546_1612</name>
</gene>
<feature type="region of interest" description="Disordered" evidence="1">
    <location>
        <begin position="83"/>
        <end position="122"/>
    </location>
</feature>
<evidence type="ECO:0000313" key="3">
    <source>
        <dbReference type="EMBL" id="SIQ63016.1"/>
    </source>
</evidence>
<feature type="transmembrane region" description="Helical" evidence="2">
    <location>
        <begin position="537"/>
        <end position="557"/>
    </location>
</feature>
<feature type="transmembrane region" description="Helical" evidence="2">
    <location>
        <begin position="470"/>
        <end position="491"/>
    </location>
</feature>
<feature type="transmembrane region" description="Helical" evidence="2">
    <location>
        <begin position="232"/>
        <end position="251"/>
    </location>
</feature>
<feature type="transmembrane region" description="Helical" evidence="2">
    <location>
        <begin position="592"/>
        <end position="613"/>
    </location>
</feature>
<keyword evidence="2" id="KW-1133">Transmembrane helix</keyword>
<dbReference type="EMBL" id="FTLW01000003">
    <property type="protein sequence ID" value="SIQ63016.1"/>
    <property type="molecule type" value="Genomic_DNA"/>
</dbReference>